<accession>C5FNL1</accession>
<dbReference type="Gene3D" id="3.60.15.10">
    <property type="entry name" value="Ribonuclease Z/Hydroxyacylglutathione hydrolase-like"/>
    <property type="match status" value="1"/>
</dbReference>
<evidence type="ECO:0000256" key="4">
    <source>
        <dbReference type="ARBA" id="ARBA00018739"/>
    </source>
</evidence>
<dbReference type="Proteomes" id="UP000002035">
    <property type="component" value="Unassembled WGS sequence"/>
</dbReference>
<evidence type="ECO:0000256" key="7">
    <source>
        <dbReference type="ARBA" id="ARBA00022833"/>
    </source>
</evidence>
<dbReference type="HOGENOM" id="CLU_048478_1_0_1"/>
<dbReference type="RefSeq" id="XP_002846707.1">
    <property type="nucleotide sequence ID" value="XM_002846661.1"/>
</dbReference>
<dbReference type="GO" id="GO:0016787">
    <property type="term" value="F:hydrolase activity"/>
    <property type="evidence" value="ECO:0007669"/>
    <property type="project" value="UniProtKB-KW"/>
</dbReference>
<dbReference type="Gene3D" id="1.10.10.10">
    <property type="entry name" value="Winged helix-like DNA-binding domain superfamily/Winged helix DNA-binding domain"/>
    <property type="match status" value="1"/>
</dbReference>
<evidence type="ECO:0000256" key="5">
    <source>
        <dbReference type="ARBA" id="ARBA00022723"/>
    </source>
</evidence>
<dbReference type="GO" id="GO:0044550">
    <property type="term" value="P:secondary metabolite biosynthetic process"/>
    <property type="evidence" value="ECO:0007669"/>
    <property type="project" value="TreeGrafter"/>
</dbReference>
<evidence type="ECO:0000256" key="8">
    <source>
        <dbReference type="ARBA" id="ARBA00033382"/>
    </source>
</evidence>
<dbReference type="InterPro" id="IPR050662">
    <property type="entry name" value="Sec-metab_biosynth-thioest"/>
</dbReference>
<evidence type="ECO:0000256" key="1">
    <source>
        <dbReference type="ARBA" id="ARBA00001947"/>
    </source>
</evidence>
<dbReference type="InterPro" id="IPR036388">
    <property type="entry name" value="WH-like_DNA-bd_sf"/>
</dbReference>
<evidence type="ECO:0000259" key="9">
    <source>
        <dbReference type="SMART" id="SM00849"/>
    </source>
</evidence>
<organism evidence="10 11">
    <name type="scientific">Arthroderma otae (strain ATCC MYA-4605 / CBS 113480)</name>
    <name type="common">Microsporum canis</name>
    <dbReference type="NCBI Taxonomy" id="554155"/>
    <lineage>
        <taxon>Eukaryota</taxon>
        <taxon>Fungi</taxon>
        <taxon>Dikarya</taxon>
        <taxon>Ascomycota</taxon>
        <taxon>Pezizomycotina</taxon>
        <taxon>Eurotiomycetes</taxon>
        <taxon>Eurotiomycetidae</taxon>
        <taxon>Onygenales</taxon>
        <taxon>Arthrodermataceae</taxon>
        <taxon>Microsporum</taxon>
    </lineage>
</organism>
<evidence type="ECO:0000313" key="10">
    <source>
        <dbReference type="EMBL" id="EEQ31625.1"/>
    </source>
</evidence>
<evidence type="ECO:0000256" key="2">
    <source>
        <dbReference type="ARBA" id="ARBA00005179"/>
    </source>
</evidence>
<feature type="domain" description="Metallo-beta-lactamase" evidence="9">
    <location>
        <begin position="52"/>
        <end position="241"/>
    </location>
</feature>
<reference evidence="11" key="1">
    <citation type="journal article" date="2012" name="MBio">
        <title>Comparative genome analysis of Trichophyton rubrum and related dermatophytes reveals candidate genes involved in infection.</title>
        <authorList>
            <person name="Martinez D.A."/>
            <person name="Oliver B.G."/>
            <person name="Graeser Y."/>
            <person name="Goldberg J.M."/>
            <person name="Li W."/>
            <person name="Martinez-Rossi N.M."/>
            <person name="Monod M."/>
            <person name="Shelest E."/>
            <person name="Barton R.C."/>
            <person name="Birch E."/>
            <person name="Brakhage A.A."/>
            <person name="Chen Z."/>
            <person name="Gurr S.J."/>
            <person name="Heiman D."/>
            <person name="Heitman J."/>
            <person name="Kosti I."/>
            <person name="Rossi A."/>
            <person name="Saif S."/>
            <person name="Samalova M."/>
            <person name="Saunders C.W."/>
            <person name="Shea T."/>
            <person name="Summerbell R.C."/>
            <person name="Xu J."/>
            <person name="Young S."/>
            <person name="Zeng Q."/>
            <person name="Birren B.W."/>
            <person name="Cuomo C.A."/>
            <person name="White T.C."/>
        </authorList>
    </citation>
    <scope>NUCLEOTIDE SEQUENCE [LARGE SCALE GENOMIC DNA]</scope>
    <source>
        <strain evidence="11">ATCC MYA-4605 / CBS 113480</strain>
    </source>
</reference>
<comment type="cofactor">
    <cofactor evidence="1">
        <name>Zn(2+)</name>
        <dbReference type="ChEBI" id="CHEBI:29105"/>
    </cofactor>
</comment>
<dbReference type="AlphaFoldDB" id="C5FNL1"/>
<keyword evidence="6" id="KW-0378">Hydrolase</keyword>
<protein>
    <recommendedName>
        <fullName evidence="4">Lactamase-like protein nscB</fullName>
    </recommendedName>
    <alternativeName>
        <fullName evidence="8">Neosartoricin B biosynthesis protein B</fullName>
    </alternativeName>
</protein>
<dbReference type="SUPFAM" id="SSF56281">
    <property type="entry name" value="Metallo-hydrolase/oxidoreductase"/>
    <property type="match status" value="1"/>
</dbReference>
<comment type="pathway">
    <text evidence="2">Secondary metabolite biosynthesis.</text>
</comment>
<dbReference type="VEuPathDB" id="FungiDB:MCYG_04444"/>
<dbReference type="GO" id="GO:0046872">
    <property type="term" value="F:metal ion binding"/>
    <property type="evidence" value="ECO:0007669"/>
    <property type="project" value="UniProtKB-KW"/>
</dbReference>
<gene>
    <name evidence="10" type="ORF">MCYG_04444</name>
</gene>
<evidence type="ECO:0000256" key="6">
    <source>
        <dbReference type="ARBA" id="ARBA00022801"/>
    </source>
</evidence>
<evidence type="ECO:0000313" key="11">
    <source>
        <dbReference type="Proteomes" id="UP000002035"/>
    </source>
</evidence>
<comment type="similarity">
    <text evidence="3">Belongs to the metallo-beta-lactamase superfamily.</text>
</comment>
<dbReference type="Pfam" id="PF00753">
    <property type="entry name" value="Lactamase_B"/>
    <property type="match status" value="1"/>
</dbReference>
<dbReference type="EMBL" id="DS995704">
    <property type="protein sequence ID" value="EEQ31625.1"/>
    <property type="molecule type" value="Genomic_DNA"/>
</dbReference>
<dbReference type="PANTHER" id="PTHR23131">
    <property type="entry name" value="ENDORIBONUCLEASE LACTB2"/>
    <property type="match status" value="1"/>
</dbReference>
<dbReference type="FunFam" id="3.60.15.10:FF:000041">
    <property type="entry name" value="Metallo-beta-lactamase domain protein"/>
    <property type="match status" value="1"/>
</dbReference>
<sequence length="328" mass="36157">MSRNAANINTCVWEDWLSAQRAVIPPLLDVKILSPRVIRILGGNPGPFQLQGTNTYLVGMGEKRILPERRFRPTSLKPYADVSQGKKSWIDNLVGVLGKHHLSISHVLLTHWHGDHTGGVPDLLSSDNAVSVSEDDVYKNSPDAGQQPIHDGQVFSVPGATLRAVHTPGHAEDHCCFVLDEENALFTGDNVLGHGYSVEEDLAAYMESLGRMRDCNCTIGYPAHGDVIMDLPKTIRLYIRHIEARESLITRALKKTGSEGRGQGGTVAPLSRGRTVADLVFELHGNLPEEIMKMALLPAVGRILEKLAQDKKVGFRIAWGVKHWFLMM</sequence>
<dbReference type="STRING" id="554155.C5FNL1"/>
<dbReference type="InterPro" id="IPR001279">
    <property type="entry name" value="Metallo-B-lactamas"/>
</dbReference>
<name>C5FNL1_ARTOC</name>
<dbReference type="GeneID" id="9229819"/>
<dbReference type="PANTHER" id="PTHR23131:SF0">
    <property type="entry name" value="ENDORIBONUCLEASE LACTB2"/>
    <property type="match status" value="1"/>
</dbReference>
<dbReference type="CDD" id="cd07722">
    <property type="entry name" value="LACTB2-like_MBL-fold"/>
    <property type="match status" value="1"/>
</dbReference>
<proteinExistence type="inferred from homology"/>
<keyword evidence="5" id="KW-0479">Metal-binding</keyword>
<keyword evidence="11" id="KW-1185">Reference proteome</keyword>
<dbReference type="eggNOG" id="KOG0813">
    <property type="taxonomic scope" value="Eukaryota"/>
</dbReference>
<dbReference type="InterPro" id="IPR036866">
    <property type="entry name" value="RibonucZ/Hydroxyglut_hydro"/>
</dbReference>
<dbReference type="OrthoDB" id="17458at2759"/>
<evidence type="ECO:0000256" key="3">
    <source>
        <dbReference type="ARBA" id="ARBA00007749"/>
    </source>
</evidence>
<dbReference type="InterPro" id="IPR047921">
    <property type="entry name" value="LACTB2-like_MBL-fold"/>
</dbReference>
<keyword evidence="7" id="KW-0862">Zinc</keyword>
<dbReference type="SMART" id="SM00849">
    <property type="entry name" value="Lactamase_B"/>
    <property type="match status" value="1"/>
</dbReference>